<proteinExistence type="predicted"/>
<dbReference type="Proteomes" id="UP001055072">
    <property type="component" value="Unassembled WGS sequence"/>
</dbReference>
<evidence type="ECO:0000313" key="1">
    <source>
        <dbReference type="EMBL" id="KAI0087674.1"/>
    </source>
</evidence>
<dbReference type="EMBL" id="MU274916">
    <property type="protein sequence ID" value="KAI0087674.1"/>
    <property type="molecule type" value="Genomic_DNA"/>
</dbReference>
<accession>A0ACB8U0I0</accession>
<comment type="caution">
    <text evidence="1">The sequence shown here is derived from an EMBL/GenBank/DDBJ whole genome shotgun (WGS) entry which is preliminary data.</text>
</comment>
<name>A0ACB8U0I0_9APHY</name>
<gene>
    <name evidence="1" type="ORF">BDY19DRAFT_217110</name>
</gene>
<protein>
    <submittedName>
        <fullName evidence="1">Beta-lactamase/transpeptidase-like protein</fullName>
    </submittedName>
</protein>
<sequence>MFPITISTTLATSLFLTAIIREERWFVAGQNVFNPITPGVRQLANDLLKNGTIPGLSLAVVHLNGSLDSADFGVKNEDGDQMTVDTLFGLASCSKAFLASSFGILIDDFANGRNVTPLPDGVETLDWRTKIRDVLTDDWKLQDRWTTEKADFRDLLSHQSGFPRHDLSYQPIDTPLDVIRRQRYLRTAFELRQRYHYNNQMYILAAHVISTLSKTPYTKFVQERIWDPLNMTYTTFNSSKASQKGLLTQSWTTSGRRIPYWFSEEAVPLVAGPMGIISNVIDLSKWVRTLLNGGVDPTTNITIVPVSAWQEESSGQIIIDPAPSFPDYSLSAYGHGWMRQSYQGYEILAHAGAIPGFSSYIYLLPSQGLGIIVLGNADNKQNQESAITLRVIEEYLNLPPVASIQYASLSPEFDVPKPKDGRGEVALEKYTGVYRSPGYSEVALCDPRTSTNDSRRCKEILGTYSKLEDVGATNGTLYFALPGVWVSHGRLAYDEGDYFQFTATYLFPDGYGRNKTAFESAVTPQTVGTARFVVSEDESREVTGFGLFGLVGEETNRERWGGTVEETADVWFERIGGL</sequence>
<organism evidence="1 2">
    <name type="scientific">Irpex rosettiformis</name>
    <dbReference type="NCBI Taxonomy" id="378272"/>
    <lineage>
        <taxon>Eukaryota</taxon>
        <taxon>Fungi</taxon>
        <taxon>Dikarya</taxon>
        <taxon>Basidiomycota</taxon>
        <taxon>Agaricomycotina</taxon>
        <taxon>Agaricomycetes</taxon>
        <taxon>Polyporales</taxon>
        <taxon>Irpicaceae</taxon>
        <taxon>Irpex</taxon>
    </lineage>
</organism>
<evidence type="ECO:0000313" key="2">
    <source>
        <dbReference type="Proteomes" id="UP001055072"/>
    </source>
</evidence>
<reference evidence="1" key="1">
    <citation type="journal article" date="2021" name="Environ. Microbiol.">
        <title>Gene family expansions and transcriptome signatures uncover fungal adaptations to wood decay.</title>
        <authorList>
            <person name="Hage H."/>
            <person name="Miyauchi S."/>
            <person name="Viragh M."/>
            <person name="Drula E."/>
            <person name="Min B."/>
            <person name="Chaduli D."/>
            <person name="Navarro D."/>
            <person name="Favel A."/>
            <person name="Norest M."/>
            <person name="Lesage-Meessen L."/>
            <person name="Balint B."/>
            <person name="Merenyi Z."/>
            <person name="de Eugenio L."/>
            <person name="Morin E."/>
            <person name="Martinez A.T."/>
            <person name="Baldrian P."/>
            <person name="Stursova M."/>
            <person name="Martinez M.J."/>
            <person name="Novotny C."/>
            <person name="Magnuson J.K."/>
            <person name="Spatafora J.W."/>
            <person name="Maurice S."/>
            <person name="Pangilinan J."/>
            <person name="Andreopoulos W."/>
            <person name="LaButti K."/>
            <person name="Hundley H."/>
            <person name="Na H."/>
            <person name="Kuo A."/>
            <person name="Barry K."/>
            <person name="Lipzen A."/>
            <person name="Henrissat B."/>
            <person name="Riley R."/>
            <person name="Ahrendt S."/>
            <person name="Nagy L.G."/>
            <person name="Grigoriev I.V."/>
            <person name="Martin F."/>
            <person name="Rosso M.N."/>
        </authorList>
    </citation>
    <scope>NUCLEOTIDE SEQUENCE</scope>
    <source>
        <strain evidence="1">CBS 384.51</strain>
    </source>
</reference>
<keyword evidence="2" id="KW-1185">Reference proteome</keyword>